<accession>A0A8W8LKX1</accession>
<proteinExistence type="predicted"/>
<name>A0A8W8LKX1_MAGGI</name>
<reference evidence="2" key="1">
    <citation type="submission" date="2022-08" db="UniProtKB">
        <authorList>
            <consortium name="EnsemblMetazoa"/>
        </authorList>
    </citation>
    <scope>IDENTIFICATION</scope>
    <source>
        <strain evidence="2">05x7-T-G4-1.051#20</strain>
    </source>
</reference>
<keyword evidence="3" id="KW-1185">Reference proteome</keyword>
<feature type="compositionally biased region" description="Basic and acidic residues" evidence="1">
    <location>
        <begin position="22"/>
        <end position="31"/>
    </location>
</feature>
<dbReference type="AlphaFoldDB" id="A0A8W8LKX1"/>
<feature type="compositionally biased region" description="Low complexity" evidence="1">
    <location>
        <begin position="36"/>
        <end position="50"/>
    </location>
</feature>
<organism evidence="2 3">
    <name type="scientific">Magallana gigas</name>
    <name type="common">Pacific oyster</name>
    <name type="synonym">Crassostrea gigas</name>
    <dbReference type="NCBI Taxonomy" id="29159"/>
    <lineage>
        <taxon>Eukaryota</taxon>
        <taxon>Metazoa</taxon>
        <taxon>Spiralia</taxon>
        <taxon>Lophotrochozoa</taxon>
        <taxon>Mollusca</taxon>
        <taxon>Bivalvia</taxon>
        <taxon>Autobranchia</taxon>
        <taxon>Pteriomorphia</taxon>
        <taxon>Ostreida</taxon>
        <taxon>Ostreoidea</taxon>
        <taxon>Ostreidae</taxon>
        <taxon>Magallana</taxon>
    </lineage>
</organism>
<feature type="region of interest" description="Disordered" evidence="1">
    <location>
        <begin position="22"/>
        <end position="84"/>
    </location>
</feature>
<evidence type="ECO:0000313" key="2">
    <source>
        <dbReference type="EnsemblMetazoa" id="G28476.1:cds"/>
    </source>
</evidence>
<sequence>MEYTFDRTGCADLLSRYLRDTDIHGGQKNRPEGPAFSHNHSVGVSSFSSSPAVNHRRPSPHITIGSSPPNMHSDGMSVDDEDSVDFDFDRYFV</sequence>
<evidence type="ECO:0000313" key="3">
    <source>
        <dbReference type="Proteomes" id="UP000005408"/>
    </source>
</evidence>
<protein>
    <submittedName>
        <fullName evidence="2">Uncharacterized protein</fullName>
    </submittedName>
</protein>
<dbReference type="EnsemblMetazoa" id="G28476.1">
    <property type="protein sequence ID" value="G28476.1:cds"/>
    <property type="gene ID" value="G28476"/>
</dbReference>
<dbReference type="Proteomes" id="UP000005408">
    <property type="component" value="Unassembled WGS sequence"/>
</dbReference>
<evidence type="ECO:0000256" key="1">
    <source>
        <dbReference type="SAM" id="MobiDB-lite"/>
    </source>
</evidence>